<evidence type="ECO:0000256" key="3">
    <source>
        <dbReference type="ARBA" id="ARBA00022729"/>
    </source>
</evidence>
<dbReference type="AlphaFoldDB" id="A0AAV6U3Z9"/>
<dbReference type="PROSITE" id="PS51767">
    <property type="entry name" value="PEPTIDASE_A1"/>
    <property type="match status" value="1"/>
</dbReference>
<evidence type="ECO:0000256" key="5">
    <source>
        <dbReference type="ARBA" id="ARBA00022801"/>
    </source>
</evidence>
<dbReference type="GO" id="GO:0006509">
    <property type="term" value="P:membrane protein ectodomain proteolysis"/>
    <property type="evidence" value="ECO:0007669"/>
    <property type="project" value="TreeGrafter"/>
</dbReference>
<dbReference type="GO" id="GO:0005802">
    <property type="term" value="C:trans-Golgi network"/>
    <property type="evidence" value="ECO:0007669"/>
    <property type="project" value="TreeGrafter"/>
</dbReference>
<feature type="active site" evidence="7">
    <location>
        <position position="244"/>
    </location>
</feature>
<dbReference type="PROSITE" id="PS00141">
    <property type="entry name" value="ASP_PROTEASE"/>
    <property type="match status" value="1"/>
</dbReference>
<protein>
    <recommendedName>
        <fullName evidence="11">Peptidase A1 domain-containing protein</fullName>
    </recommendedName>
</protein>
<sequence length="457" mass="51121">MPQVFIPIILVSLLHFCFCTISYDLNVEGEAQHGYYAKIYLGSPPQEINFLLDTGSSNIAVACVSPNTQNSKYFHFNESTTLSKLDIAVDLHYTIGHWNGFLAKDVLHFNNVVIESVIACMVSINDVFDISSKFQGLLGLGYTSIALPDSSVHPFMDSLIASANVSDVFCLDLCGPYFSSKVHWSQCGKFHMGYISDAYYNGNIIYTPVYKAWYYHVIITDFRVGMNHVQVHCSELNKGRSIVDSGTTELYLPLTIYEWTIDEIKRAAKDVPDKFWINDTVACVPTAFFHMSSFPLITISFYHTHNTTFNLIISPELYLLPIQAPYTNATCLKLAIAASEEGFYIGSSILKGFYVVFDRGNKQVGFANSSHLDGLIAPPGVVMKPKYTKEDIESCKIDHDPGPLGMSPLLVILLCSLVLLAIFLLYMLASWILEHFRMRNDDSDTNSLVGDEDDDIL</sequence>
<keyword evidence="5 8" id="KW-0378">Hydrolase</keyword>
<evidence type="ECO:0000259" key="11">
    <source>
        <dbReference type="PROSITE" id="PS51767"/>
    </source>
</evidence>
<evidence type="ECO:0000256" key="6">
    <source>
        <dbReference type="ARBA" id="ARBA00023145"/>
    </source>
</evidence>
<dbReference type="SUPFAM" id="SSF50630">
    <property type="entry name" value="Acid proteases"/>
    <property type="match status" value="1"/>
</dbReference>
<evidence type="ECO:0000256" key="7">
    <source>
        <dbReference type="PIRSR" id="PIRSR601461-1"/>
    </source>
</evidence>
<dbReference type="Pfam" id="PF00026">
    <property type="entry name" value="Asp"/>
    <property type="match status" value="1"/>
</dbReference>
<dbReference type="InterPro" id="IPR001461">
    <property type="entry name" value="Aspartic_peptidase_A1"/>
</dbReference>
<dbReference type="EMBL" id="JAFNEN010000667">
    <property type="protein sequence ID" value="KAG8178791.1"/>
    <property type="molecule type" value="Genomic_DNA"/>
</dbReference>
<keyword evidence="6" id="KW-0865">Zymogen</keyword>
<dbReference type="InterPro" id="IPR021109">
    <property type="entry name" value="Peptidase_aspartic_dom_sf"/>
</dbReference>
<keyword evidence="2 8" id="KW-0645">Protease</keyword>
<dbReference type="Proteomes" id="UP000827092">
    <property type="component" value="Unassembled WGS sequence"/>
</dbReference>
<dbReference type="PANTHER" id="PTHR47965:SF12">
    <property type="entry name" value="ASPARTIC PROTEINASE 3-RELATED"/>
    <property type="match status" value="1"/>
</dbReference>
<gene>
    <name evidence="12" type="ORF">JTE90_022419</name>
</gene>
<keyword evidence="9" id="KW-0812">Transmembrane</keyword>
<feature type="chain" id="PRO_5043820792" description="Peptidase A1 domain-containing protein" evidence="10">
    <location>
        <begin position="20"/>
        <end position="457"/>
    </location>
</feature>
<feature type="signal peptide" evidence="10">
    <location>
        <begin position="1"/>
        <end position="19"/>
    </location>
</feature>
<proteinExistence type="inferred from homology"/>
<evidence type="ECO:0000256" key="8">
    <source>
        <dbReference type="RuleBase" id="RU000454"/>
    </source>
</evidence>
<feature type="active site" evidence="7">
    <location>
        <position position="53"/>
    </location>
</feature>
<feature type="transmembrane region" description="Helical" evidence="9">
    <location>
        <begin position="409"/>
        <end position="429"/>
    </location>
</feature>
<dbReference type="GO" id="GO:0005768">
    <property type="term" value="C:endosome"/>
    <property type="evidence" value="ECO:0007669"/>
    <property type="project" value="TreeGrafter"/>
</dbReference>
<keyword evidence="4 8" id="KW-0064">Aspartyl protease</keyword>
<dbReference type="InterPro" id="IPR001969">
    <property type="entry name" value="Aspartic_peptidase_AS"/>
</dbReference>
<evidence type="ECO:0000256" key="10">
    <source>
        <dbReference type="SAM" id="SignalP"/>
    </source>
</evidence>
<evidence type="ECO:0000256" key="1">
    <source>
        <dbReference type="ARBA" id="ARBA00007447"/>
    </source>
</evidence>
<comment type="caution">
    <text evidence="12">The sequence shown here is derived from an EMBL/GenBank/DDBJ whole genome shotgun (WGS) entry which is preliminary data.</text>
</comment>
<dbReference type="InterPro" id="IPR033121">
    <property type="entry name" value="PEPTIDASE_A1"/>
</dbReference>
<dbReference type="GO" id="GO:0005886">
    <property type="term" value="C:plasma membrane"/>
    <property type="evidence" value="ECO:0007669"/>
    <property type="project" value="TreeGrafter"/>
</dbReference>
<evidence type="ECO:0000256" key="2">
    <source>
        <dbReference type="ARBA" id="ARBA00022670"/>
    </source>
</evidence>
<keyword evidence="9" id="KW-1133">Transmembrane helix</keyword>
<dbReference type="Gene3D" id="2.40.70.10">
    <property type="entry name" value="Acid Proteases"/>
    <property type="match status" value="2"/>
</dbReference>
<comment type="similarity">
    <text evidence="1 8">Belongs to the peptidase A1 family.</text>
</comment>
<name>A0AAV6U3Z9_9ARAC</name>
<evidence type="ECO:0000256" key="9">
    <source>
        <dbReference type="SAM" id="Phobius"/>
    </source>
</evidence>
<evidence type="ECO:0000313" key="12">
    <source>
        <dbReference type="EMBL" id="KAG8178791.1"/>
    </source>
</evidence>
<dbReference type="PANTHER" id="PTHR47965">
    <property type="entry name" value="ASPARTYL PROTEASE-RELATED"/>
    <property type="match status" value="1"/>
</dbReference>
<accession>A0AAV6U3Z9</accession>
<keyword evidence="13" id="KW-1185">Reference proteome</keyword>
<evidence type="ECO:0000256" key="4">
    <source>
        <dbReference type="ARBA" id="ARBA00022750"/>
    </source>
</evidence>
<dbReference type="PRINTS" id="PR00792">
    <property type="entry name" value="PEPSIN"/>
</dbReference>
<keyword evidence="3 10" id="KW-0732">Signal</keyword>
<dbReference type="GO" id="GO:0004190">
    <property type="term" value="F:aspartic-type endopeptidase activity"/>
    <property type="evidence" value="ECO:0007669"/>
    <property type="project" value="UniProtKB-KW"/>
</dbReference>
<keyword evidence="9" id="KW-0472">Membrane</keyword>
<organism evidence="12 13">
    <name type="scientific">Oedothorax gibbosus</name>
    <dbReference type="NCBI Taxonomy" id="931172"/>
    <lineage>
        <taxon>Eukaryota</taxon>
        <taxon>Metazoa</taxon>
        <taxon>Ecdysozoa</taxon>
        <taxon>Arthropoda</taxon>
        <taxon>Chelicerata</taxon>
        <taxon>Arachnida</taxon>
        <taxon>Araneae</taxon>
        <taxon>Araneomorphae</taxon>
        <taxon>Entelegynae</taxon>
        <taxon>Araneoidea</taxon>
        <taxon>Linyphiidae</taxon>
        <taxon>Erigoninae</taxon>
        <taxon>Oedothorax</taxon>
    </lineage>
</organism>
<feature type="domain" description="Peptidase A1" evidence="11">
    <location>
        <begin position="35"/>
        <end position="367"/>
    </location>
</feature>
<reference evidence="12 13" key="1">
    <citation type="journal article" date="2022" name="Nat. Ecol. Evol.">
        <title>A masculinizing supergene underlies an exaggerated male reproductive morph in a spider.</title>
        <authorList>
            <person name="Hendrickx F."/>
            <person name="De Corte Z."/>
            <person name="Sonet G."/>
            <person name="Van Belleghem S.M."/>
            <person name="Kostlbacher S."/>
            <person name="Vangestel C."/>
        </authorList>
    </citation>
    <scope>NUCLEOTIDE SEQUENCE [LARGE SCALE GENOMIC DNA]</scope>
    <source>
        <strain evidence="12">W744_W776</strain>
    </source>
</reference>
<dbReference type="GO" id="GO:0050435">
    <property type="term" value="P:amyloid-beta metabolic process"/>
    <property type="evidence" value="ECO:0007669"/>
    <property type="project" value="TreeGrafter"/>
</dbReference>
<evidence type="ECO:0000313" key="13">
    <source>
        <dbReference type="Proteomes" id="UP000827092"/>
    </source>
</evidence>